<dbReference type="Pfam" id="PF20806">
    <property type="entry name" value="Integrin_A_Ig_3"/>
    <property type="match status" value="1"/>
</dbReference>
<dbReference type="Pfam" id="PF08441">
    <property type="entry name" value="Integrin_A_Ig_1"/>
    <property type="match status" value="1"/>
</dbReference>
<dbReference type="PROSITE" id="PS51470">
    <property type="entry name" value="FG_GAP"/>
    <property type="match status" value="3"/>
</dbReference>
<evidence type="ECO:0008006" key="19">
    <source>
        <dbReference type="Google" id="ProtNLM"/>
    </source>
</evidence>
<dbReference type="InterPro" id="IPR048286">
    <property type="entry name" value="Integrin_alpha_Ig-like_3"/>
</dbReference>
<evidence type="ECO:0000256" key="3">
    <source>
        <dbReference type="ARBA" id="ARBA00022692"/>
    </source>
</evidence>
<dbReference type="Proteomes" id="UP001159042">
    <property type="component" value="Unassembled WGS sequence"/>
</dbReference>
<comment type="caution">
    <text evidence="17">The sequence shown here is derived from an EMBL/GenBank/DDBJ whole genome shotgun (WGS) entry which is preliminary data.</text>
</comment>
<dbReference type="InterPro" id="IPR048285">
    <property type="entry name" value="Integrin_alpha_Ig-like_2"/>
</dbReference>
<dbReference type="GO" id="GO:0007160">
    <property type="term" value="P:cell-matrix adhesion"/>
    <property type="evidence" value="ECO:0007669"/>
    <property type="project" value="TreeGrafter"/>
</dbReference>
<dbReference type="Gene3D" id="2.130.10.130">
    <property type="entry name" value="Integrin alpha, N-terminal"/>
    <property type="match status" value="1"/>
</dbReference>
<dbReference type="Gene3D" id="2.60.40.1460">
    <property type="entry name" value="Integrin domains. Chain A, domain 2"/>
    <property type="match status" value="1"/>
</dbReference>
<dbReference type="InterPro" id="IPR028994">
    <property type="entry name" value="Integrin_alpha_N"/>
</dbReference>
<dbReference type="InterPro" id="IPR013517">
    <property type="entry name" value="FG-GAP"/>
</dbReference>
<feature type="transmembrane region" description="Helical" evidence="13">
    <location>
        <begin position="756"/>
        <end position="778"/>
    </location>
</feature>
<comment type="similarity">
    <text evidence="2 13">Belongs to the integrin alpha chain family.</text>
</comment>
<dbReference type="GO" id="GO:0009897">
    <property type="term" value="C:external side of plasma membrane"/>
    <property type="evidence" value="ECO:0007669"/>
    <property type="project" value="TreeGrafter"/>
</dbReference>
<evidence type="ECO:0000256" key="12">
    <source>
        <dbReference type="PROSITE-ProRule" id="PRU00803"/>
    </source>
</evidence>
<dbReference type="GO" id="GO:0005178">
    <property type="term" value="F:integrin binding"/>
    <property type="evidence" value="ECO:0007669"/>
    <property type="project" value="TreeGrafter"/>
</dbReference>
<evidence type="ECO:0000259" key="15">
    <source>
        <dbReference type="Pfam" id="PF20805"/>
    </source>
</evidence>
<gene>
    <name evidence="17" type="ORF">NQ315_008342</name>
</gene>
<evidence type="ECO:0000259" key="16">
    <source>
        <dbReference type="Pfam" id="PF20806"/>
    </source>
</evidence>
<dbReference type="InterPro" id="IPR000413">
    <property type="entry name" value="Integrin_alpha"/>
</dbReference>
<keyword evidence="5" id="KW-0677">Repeat</keyword>
<dbReference type="InterPro" id="IPR013649">
    <property type="entry name" value="Integrin_alpha_Ig-like_1"/>
</dbReference>
<keyword evidence="11" id="KW-0325">Glycoprotein</keyword>
<feature type="domain" description="Integrin alpha third immunoglobulin-like" evidence="16">
    <location>
        <begin position="554"/>
        <end position="736"/>
    </location>
</feature>
<proteinExistence type="inferred from homology"/>
<reference evidence="17 18" key="1">
    <citation type="journal article" date="2023" name="Insect Mol. Biol.">
        <title>Genome sequencing provides insights into the evolution of gene families encoding plant cell wall-degrading enzymes in longhorned beetles.</title>
        <authorList>
            <person name="Shin N.R."/>
            <person name="Okamura Y."/>
            <person name="Kirsch R."/>
            <person name="Pauchet Y."/>
        </authorList>
    </citation>
    <scope>NUCLEOTIDE SEQUENCE [LARGE SCALE GENOMIC DNA]</scope>
    <source>
        <strain evidence="17">EAD_L_NR</strain>
    </source>
</reference>
<keyword evidence="18" id="KW-1185">Reference proteome</keyword>
<evidence type="ECO:0000256" key="2">
    <source>
        <dbReference type="ARBA" id="ARBA00008054"/>
    </source>
</evidence>
<evidence type="ECO:0000259" key="14">
    <source>
        <dbReference type="Pfam" id="PF08441"/>
    </source>
</evidence>
<dbReference type="InterPro" id="IPR013519">
    <property type="entry name" value="Int_alpha_beta-p"/>
</dbReference>
<dbReference type="EMBL" id="JANEYG010000213">
    <property type="protein sequence ID" value="KAJ8911157.1"/>
    <property type="molecule type" value="Genomic_DNA"/>
</dbReference>
<keyword evidence="10 13" id="KW-0675">Receptor</keyword>
<dbReference type="GO" id="GO:0008305">
    <property type="term" value="C:integrin complex"/>
    <property type="evidence" value="ECO:0007669"/>
    <property type="project" value="InterPro"/>
</dbReference>
<dbReference type="GO" id="GO:0033627">
    <property type="term" value="P:cell adhesion mediated by integrin"/>
    <property type="evidence" value="ECO:0007669"/>
    <property type="project" value="TreeGrafter"/>
</dbReference>
<dbReference type="PANTHER" id="PTHR23220:SF122">
    <property type="entry name" value="INTEGRIN ALPHA-PS1"/>
    <property type="match status" value="1"/>
</dbReference>
<keyword evidence="3 13" id="KW-0812">Transmembrane</keyword>
<dbReference type="Pfam" id="PF01839">
    <property type="entry name" value="FG-GAP"/>
    <property type="match status" value="2"/>
</dbReference>
<dbReference type="PRINTS" id="PR01185">
    <property type="entry name" value="INTEGRINA"/>
</dbReference>
<sequence length="811" mass="91012">MGAPGPYTWRGTIFGQVVVGNFLTRDKTIYHGPLSDTDIIEGYSYLGMSVGGGHFFNKNIYSYVSGAPRSKMKGQVYFFEKYNSEELNISLIITGEQFASSFGYELLATDVNNDGYDDLLVGAPFYYGEKKGGAVYVYYNIRGCTWNNCTWDKVFYGKAESRFGFSMTSLGDINKDGYNDVAIGAPYEAGHGAVYIYLGSQNGLNPEPTQVIRIKQLTTLGYSLSGGMDMDNNGYPDLLVGAYESEKVLLFKSRPIIDIKIKIISNELKNINSTKRGCLADPTNSNYTCFSFQSCFSIMGKLKKLDSFNVKKHVSRIWFRDELYIDRRSSVHTATVTVTSTLKQYCHDETVYIKEGITDILSPIKFRVNYTLENNIYHSPILNKTSVKSFEATFQKECGDDDICESNLVLSITTNLKKNVDGSYKVDKVDEDFILETSVSNLNEPAYEAKLFIVHPSALSYIALKTDKDDRINIKCSVTNETLVICDLGNPFHGNQSINLNLRFELIKATKEQKLDLRVFVNSTSRELSKQTSQTLVAILQKIAEFHISGKGTSNLIYGGKVIGESAMKNLEDIGARVTHKYQIDNNGQWDLPDVKVIIRWPIQVSPGPGMESRPGKWLLYLESVPVLSVRENETFHSRRKRDINYVVPTQTTERGGKKHEIVIMDCITGTAKCVEIICSVKDLKKGNSAYVDIKSRIWNSTLVEDYSKVDWVMIKSNLEVEITDKSFNISSESVPQFSAVTIAYPEIVLGERLNWWIIGGAVLAGLVLLILLVVILYKCGFFKRKRVSKDPTLSGNLQKKGESENLLTNK</sequence>
<evidence type="ECO:0000313" key="17">
    <source>
        <dbReference type="EMBL" id="KAJ8911157.1"/>
    </source>
</evidence>
<feature type="repeat" description="FG-GAP" evidence="12">
    <location>
        <begin position="207"/>
        <end position="268"/>
    </location>
</feature>
<dbReference type="PROSITE" id="PS00242">
    <property type="entry name" value="INTEGRIN_ALPHA"/>
    <property type="match status" value="1"/>
</dbReference>
<feature type="domain" description="Integrin alpha second immunoglobulin-like" evidence="15">
    <location>
        <begin position="398"/>
        <end position="532"/>
    </location>
</feature>
<comment type="subcellular location">
    <subcellularLocation>
        <location evidence="1 13">Membrane</location>
        <topology evidence="1 13">Single-pass type I membrane protein</topology>
    </subcellularLocation>
</comment>
<evidence type="ECO:0000256" key="11">
    <source>
        <dbReference type="ARBA" id="ARBA00023180"/>
    </source>
</evidence>
<dbReference type="Pfam" id="PF20805">
    <property type="entry name" value="Integrin_A_Ig_2"/>
    <property type="match status" value="1"/>
</dbReference>
<keyword evidence="4" id="KW-0732">Signal</keyword>
<evidence type="ECO:0000256" key="5">
    <source>
        <dbReference type="ARBA" id="ARBA00022737"/>
    </source>
</evidence>
<accession>A0AAV8VAX3</accession>
<dbReference type="Gene3D" id="2.60.40.1510">
    <property type="entry name" value="ntegrin, alpha v. Chain A, domain 3"/>
    <property type="match status" value="1"/>
</dbReference>
<evidence type="ECO:0000256" key="4">
    <source>
        <dbReference type="ARBA" id="ARBA00022729"/>
    </source>
</evidence>
<name>A0AAV8VAX3_9CUCU</name>
<feature type="repeat" description="FG-GAP" evidence="12">
    <location>
        <begin position="149"/>
        <end position="206"/>
    </location>
</feature>
<keyword evidence="8 13" id="KW-0401">Integrin</keyword>
<dbReference type="Gene3D" id="2.60.40.1530">
    <property type="entry name" value="ntegrin, alpha v. Chain A, domain 4"/>
    <property type="match status" value="1"/>
</dbReference>
<evidence type="ECO:0000256" key="8">
    <source>
        <dbReference type="ARBA" id="ARBA00023037"/>
    </source>
</evidence>
<evidence type="ECO:0000256" key="13">
    <source>
        <dbReference type="RuleBase" id="RU003762"/>
    </source>
</evidence>
<dbReference type="GO" id="GO:0007229">
    <property type="term" value="P:integrin-mediated signaling pathway"/>
    <property type="evidence" value="ECO:0007669"/>
    <property type="project" value="UniProtKB-KW"/>
</dbReference>
<organism evidence="17 18">
    <name type="scientific">Exocentrus adspersus</name>
    <dbReference type="NCBI Taxonomy" id="1586481"/>
    <lineage>
        <taxon>Eukaryota</taxon>
        <taxon>Metazoa</taxon>
        <taxon>Ecdysozoa</taxon>
        <taxon>Arthropoda</taxon>
        <taxon>Hexapoda</taxon>
        <taxon>Insecta</taxon>
        <taxon>Pterygota</taxon>
        <taxon>Neoptera</taxon>
        <taxon>Endopterygota</taxon>
        <taxon>Coleoptera</taxon>
        <taxon>Polyphaga</taxon>
        <taxon>Cucujiformia</taxon>
        <taxon>Chrysomeloidea</taxon>
        <taxon>Cerambycidae</taxon>
        <taxon>Lamiinae</taxon>
        <taxon>Acanthocinini</taxon>
        <taxon>Exocentrus</taxon>
    </lineage>
</organism>
<dbReference type="InterPro" id="IPR018184">
    <property type="entry name" value="Integrin_alpha_C_CS"/>
</dbReference>
<evidence type="ECO:0000256" key="6">
    <source>
        <dbReference type="ARBA" id="ARBA00022889"/>
    </source>
</evidence>
<evidence type="ECO:0000256" key="9">
    <source>
        <dbReference type="ARBA" id="ARBA00023136"/>
    </source>
</evidence>
<feature type="repeat" description="FG-GAP" evidence="12">
    <location>
        <begin position="88"/>
        <end position="147"/>
    </location>
</feature>
<evidence type="ECO:0000256" key="7">
    <source>
        <dbReference type="ARBA" id="ARBA00022989"/>
    </source>
</evidence>
<protein>
    <recommendedName>
        <fullName evidence="19">Integrin alpha-2 domain-containing protein</fullName>
    </recommendedName>
</protein>
<dbReference type="SMART" id="SM00191">
    <property type="entry name" value="Int_alpha"/>
    <property type="match status" value="4"/>
</dbReference>
<dbReference type="InterPro" id="IPR032695">
    <property type="entry name" value="Integrin_dom_sf"/>
</dbReference>
<dbReference type="GO" id="GO:0048513">
    <property type="term" value="P:animal organ development"/>
    <property type="evidence" value="ECO:0007669"/>
    <property type="project" value="UniProtKB-ARBA"/>
</dbReference>
<feature type="domain" description="Integrin alpha first immunoglubulin-like" evidence="14">
    <location>
        <begin position="253"/>
        <end position="396"/>
    </location>
</feature>
<evidence type="ECO:0000256" key="10">
    <source>
        <dbReference type="ARBA" id="ARBA00023170"/>
    </source>
</evidence>
<dbReference type="GO" id="GO:0007157">
    <property type="term" value="P:heterophilic cell-cell adhesion via plasma membrane cell adhesion molecules"/>
    <property type="evidence" value="ECO:0007669"/>
    <property type="project" value="UniProtKB-ARBA"/>
</dbReference>
<dbReference type="SUPFAM" id="SSF69318">
    <property type="entry name" value="Integrin alpha N-terminal domain"/>
    <property type="match status" value="1"/>
</dbReference>
<keyword evidence="6 13" id="KW-0130">Cell adhesion</keyword>
<dbReference type="PANTHER" id="PTHR23220">
    <property type="entry name" value="INTEGRIN ALPHA"/>
    <property type="match status" value="1"/>
</dbReference>
<evidence type="ECO:0000256" key="1">
    <source>
        <dbReference type="ARBA" id="ARBA00004479"/>
    </source>
</evidence>
<dbReference type="AlphaFoldDB" id="A0AAV8VAX3"/>
<dbReference type="Gene3D" id="1.20.5.930">
    <property type="entry name" value="Bicelle-embedded integrin alpha(iib) transmembrane segment"/>
    <property type="match status" value="1"/>
</dbReference>
<evidence type="ECO:0000313" key="18">
    <source>
        <dbReference type="Proteomes" id="UP001159042"/>
    </source>
</evidence>
<dbReference type="SUPFAM" id="SSF69179">
    <property type="entry name" value="Integrin domains"/>
    <property type="match status" value="3"/>
</dbReference>
<keyword evidence="9 13" id="KW-0472">Membrane</keyword>
<keyword evidence="7 13" id="KW-1133">Transmembrane helix</keyword>